<keyword evidence="1" id="KW-0732">Signal</keyword>
<keyword evidence="4" id="KW-1185">Reference proteome</keyword>
<feature type="signal peptide" evidence="1">
    <location>
        <begin position="1"/>
        <end position="15"/>
    </location>
</feature>
<feature type="domain" description="Superoxide dismutase copper/zinc binding" evidence="2">
    <location>
        <begin position="75"/>
        <end position="198"/>
    </location>
</feature>
<protein>
    <submittedName>
        <fullName evidence="3">Oidioi.mRNA.OKI2018_I69.XSR.g13764.t1.cds</fullName>
    </submittedName>
</protein>
<accession>A0ABN7SCK0</accession>
<organism evidence="3 4">
    <name type="scientific">Oikopleura dioica</name>
    <name type="common">Tunicate</name>
    <dbReference type="NCBI Taxonomy" id="34765"/>
    <lineage>
        <taxon>Eukaryota</taxon>
        <taxon>Metazoa</taxon>
        <taxon>Chordata</taxon>
        <taxon>Tunicata</taxon>
        <taxon>Appendicularia</taxon>
        <taxon>Copelata</taxon>
        <taxon>Oikopleuridae</taxon>
        <taxon>Oikopleura</taxon>
    </lineage>
</organism>
<feature type="chain" id="PRO_5046261007" evidence="1">
    <location>
        <begin position="16"/>
        <end position="223"/>
    </location>
</feature>
<evidence type="ECO:0000313" key="4">
    <source>
        <dbReference type="Proteomes" id="UP001158576"/>
    </source>
</evidence>
<dbReference type="SUPFAM" id="SSF49329">
    <property type="entry name" value="Cu,Zn superoxide dismutase-like"/>
    <property type="match status" value="1"/>
</dbReference>
<gene>
    <name evidence="3" type="ORF">OKIOD_LOCUS5322</name>
</gene>
<dbReference type="InterPro" id="IPR036423">
    <property type="entry name" value="SOD-like_Cu/Zn_dom_sf"/>
</dbReference>
<dbReference type="InterPro" id="IPR024134">
    <property type="entry name" value="SOD_Cu/Zn_/chaperone"/>
</dbReference>
<evidence type="ECO:0000259" key="2">
    <source>
        <dbReference type="Pfam" id="PF00080"/>
    </source>
</evidence>
<dbReference type="PANTHER" id="PTHR10003">
    <property type="entry name" value="SUPEROXIDE DISMUTASE CU-ZN -RELATED"/>
    <property type="match status" value="1"/>
</dbReference>
<reference evidence="3 4" key="1">
    <citation type="submission" date="2021-04" db="EMBL/GenBank/DDBJ databases">
        <authorList>
            <person name="Bliznina A."/>
        </authorList>
    </citation>
    <scope>NUCLEOTIDE SEQUENCE [LARGE SCALE GENOMIC DNA]</scope>
</reference>
<dbReference type="EMBL" id="OU015569">
    <property type="protein sequence ID" value="CAG5094672.1"/>
    <property type="molecule type" value="Genomic_DNA"/>
</dbReference>
<evidence type="ECO:0000256" key="1">
    <source>
        <dbReference type="SAM" id="SignalP"/>
    </source>
</evidence>
<evidence type="ECO:0000313" key="3">
    <source>
        <dbReference type="EMBL" id="CAG5094672.1"/>
    </source>
</evidence>
<dbReference type="Pfam" id="PF00080">
    <property type="entry name" value="Sod_Cu"/>
    <property type="match status" value="1"/>
</dbReference>
<dbReference type="Gene3D" id="2.60.40.200">
    <property type="entry name" value="Superoxide dismutase, copper/zinc binding domain"/>
    <property type="match status" value="1"/>
</dbReference>
<dbReference type="InterPro" id="IPR001424">
    <property type="entry name" value="SOD_Cu_Zn_dom"/>
</dbReference>
<dbReference type="Proteomes" id="UP001158576">
    <property type="component" value="Chromosome XSR"/>
</dbReference>
<name>A0ABN7SCK0_OIKDI</name>
<proteinExistence type="predicted"/>
<sequence length="223" mass="24488">MLISLLPFLIYSIRAVVYPGPSGGELSTTTEGTEGEPREVVEWHCDFDDGYGEIQGQVIIREVEREHEQHTITTKEVEFAGDLTSTNEVVKTGKFGFHVHEKAIDEDGDCSTAGGHFSFGNQPHGPKNATTNDRHYGDLGNVDFVDGVTSFKFTDENLSLMKDDGKFFGNRSIVIHDRFDDGNSAGENLGNRVGCCNVKKSSAKSTLLNSTLLSIVVYAFLLF</sequence>